<feature type="transmembrane region" description="Helical" evidence="1">
    <location>
        <begin position="323"/>
        <end position="346"/>
    </location>
</feature>
<feature type="transmembrane region" description="Helical" evidence="1">
    <location>
        <begin position="429"/>
        <end position="447"/>
    </location>
</feature>
<keyword evidence="1" id="KW-0472">Membrane</keyword>
<sequence length="699" mass="81535">MIAFKEKTFSHLQKFWGYYALIFIEILLFITNYKPGTFLVGWDNLFPEFNFSLNFKRAFFAVWQEYRGMGVVDSMSHASTLVEDLERFILSFFMPMHMIRWVYIMLLHLVGGLGIFHLLKQYIFKKTKRSSETALMPVFVSFLAALFYQYNLGTIQQMYLPMEVFVVHFAFLPWLVWATLKSLETEQQKYFWYFGILSFLATPQAHVPTIFIVYAMTISIISISYAFFIDPLAWKRVVKLAVICFVTNAFWIIPFMYAVLTHSPIVANSKAFQMASNDIFYRNHEYGNLKDIALLKGTLLEYYYYNFKTHANEYMFAPWLAHIHSMFFLIPAWLSFVLGLVGAFVASVKVKSARIISGLFVFSIFMLGTDIPLIGNINAFFRENVPLFKTVFRFVFTKFSILYAFSLSVMIAVGAMYIISLVSKLKFKIMLVGIFTLAITAYIFPSFQGNFFYGNLRVEIPKKYFKTFEFFNKQDPNTRIAILPAPWYWSWLQPNWGTINSGFLWYAIPQPTTDLAFTPWSNHNENFYWELDRALNLEDIALVERVLSKYDITWIYLDRDILNAESRKVNFSSLQNLLAQSPRIKKITSFDATDIYHFENTSSKNFVSIIESLPTIAYDDSYLDYDRYYHQNGDYQKATDKKIPDTIYPYFSLFSGKAPYINAITVSETVTDLTFQSNVNNLGKNPFMVNTFPDYAPIS</sequence>
<evidence type="ECO:0000313" key="3">
    <source>
        <dbReference type="Proteomes" id="UP000231383"/>
    </source>
</evidence>
<dbReference type="AlphaFoldDB" id="A0A2M8EX76"/>
<feature type="transmembrane region" description="Helical" evidence="1">
    <location>
        <begin position="15"/>
        <end position="33"/>
    </location>
</feature>
<accession>A0A2M8EX76</accession>
<organism evidence="2 3">
    <name type="scientific">Candidatus Roizmanbacteria bacterium CG_4_9_14_0_2_um_filter_39_13</name>
    <dbReference type="NCBI Taxonomy" id="1974839"/>
    <lineage>
        <taxon>Bacteria</taxon>
        <taxon>Candidatus Roizmaniibacteriota</taxon>
    </lineage>
</organism>
<reference evidence="3" key="1">
    <citation type="submission" date="2017-09" db="EMBL/GenBank/DDBJ databases">
        <title>Depth-based differentiation of microbial function through sediment-hosted aquifers and enrichment of novel symbionts in the deep terrestrial subsurface.</title>
        <authorList>
            <person name="Probst A.J."/>
            <person name="Ladd B."/>
            <person name="Jarett J.K."/>
            <person name="Geller-Mcgrath D.E."/>
            <person name="Sieber C.M.K."/>
            <person name="Emerson J.B."/>
            <person name="Anantharaman K."/>
            <person name="Thomas B.C."/>
            <person name="Malmstrom R."/>
            <person name="Stieglmeier M."/>
            <person name="Klingl A."/>
            <person name="Woyke T."/>
            <person name="Ryan C.M."/>
            <person name="Banfield J.F."/>
        </authorList>
    </citation>
    <scope>NUCLEOTIDE SEQUENCE [LARGE SCALE GENOMIC DNA]</scope>
</reference>
<feature type="transmembrane region" description="Helical" evidence="1">
    <location>
        <begin position="101"/>
        <end position="119"/>
    </location>
</feature>
<feature type="non-terminal residue" evidence="2">
    <location>
        <position position="699"/>
    </location>
</feature>
<feature type="transmembrane region" description="Helical" evidence="1">
    <location>
        <begin position="358"/>
        <end position="381"/>
    </location>
</feature>
<feature type="transmembrane region" description="Helical" evidence="1">
    <location>
        <begin position="240"/>
        <end position="260"/>
    </location>
</feature>
<dbReference type="EMBL" id="PFSC01000138">
    <property type="protein sequence ID" value="PJC30484.1"/>
    <property type="molecule type" value="Genomic_DNA"/>
</dbReference>
<evidence type="ECO:0008006" key="4">
    <source>
        <dbReference type="Google" id="ProtNLM"/>
    </source>
</evidence>
<feature type="transmembrane region" description="Helical" evidence="1">
    <location>
        <begin position="190"/>
        <end position="205"/>
    </location>
</feature>
<keyword evidence="1" id="KW-1133">Transmembrane helix</keyword>
<feature type="transmembrane region" description="Helical" evidence="1">
    <location>
        <begin position="158"/>
        <end position="178"/>
    </location>
</feature>
<feature type="transmembrane region" description="Helical" evidence="1">
    <location>
        <begin position="401"/>
        <end position="422"/>
    </location>
</feature>
<gene>
    <name evidence="2" type="ORF">CO051_05435</name>
</gene>
<evidence type="ECO:0000313" key="2">
    <source>
        <dbReference type="EMBL" id="PJC30484.1"/>
    </source>
</evidence>
<feature type="transmembrane region" description="Helical" evidence="1">
    <location>
        <begin position="211"/>
        <end position="228"/>
    </location>
</feature>
<proteinExistence type="predicted"/>
<dbReference type="Proteomes" id="UP000231383">
    <property type="component" value="Unassembled WGS sequence"/>
</dbReference>
<protein>
    <recommendedName>
        <fullName evidence="4">Glycosyltransferase RgtA/B/C/D-like domain-containing protein</fullName>
    </recommendedName>
</protein>
<feature type="transmembrane region" description="Helical" evidence="1">
    <location>
        <begin position="131"/>
        <end position="152"/>
    </location>
</feature>
<comment type="caution">
    <text evidence="2">The sequence shown here is derived from an EMBL/GenBank/DDBJ whole genome shotgun (WGS) entry which is preliminary data.</text>
</comment>
<keyword evidence="1" id="KW-0812">Transmembrane</keyword>
<name>A0A2M8EX76_9BACT</name>
<evidence type="ECO:0000256" key="1">
    <source>
        <dbReference type="SAM" id="Phobius"/>
    </source>
</evidence>